<protein>
    <submittedName>
        <fullName evidence="10">Spermidine/putrescine ABC transporter permease</fullName>
    </submittedName>
</protein>
<feature type="transmembrane region" description="Helical" evidence="8">
    <location>
        <begin position="222"/>
        <end position="244"/>
    </location>
</feature>
<evidence type="ECO:0000256" key="3">
    <source>
        <dbReference type="ARBA" id="ARBA00022448"/>
    </source>
</evidence>
<evidence type="ECO:0000256" key="7">
    <source>
        <dbReference type="ARBA" id="ARBA00023136"/>
    </source>
</evidence>
<feature type="transmembrane region" description="Helical" evidence="8">
    <location>
        <begin position="284"/>
        <end position="306"/>
    </location>
</feature>
<dbReference type="CDD" id="cd06261">
    <property type="entry name" value="TM_PBP2"/>
    <property type="match status" value="1"/>
</dbReference>
<evidence type="ECO:0000256" key="1">
    <source>
        <dbReference type="ARBA" id="ARBA00004651"/>
    </source>
</evidence>
<keyword evidence="7 8" id="KW-0472">Membrane</keyword>
<feature type="transmembrane region" description="Helical" evidence="8">
    <location>
        <begin position="35"/>
        <end position="57"/>
    </location>
</feature>
<keyword evidence="11" id="KW-1185">Reference proteome</keyword>
<evidence type="ECO:0000313" key="11">
    <source>
        <dbReference type="Proteomes" id="UP000321058"/>
    </source>
</evidence>
<organism evidence="10 11">
    <name type="scientific">Reyranella soli</name>
    <dbReference type="NCBI Taxonomy" id="1230389"/>
    <lineage>
        <taxon>Bacteria</taxon>
        <taxon>Pseudomonadati</taxon>
        <taxon>Pseudomonadota</taxon>
        <taxon>Alphaproteobacteria</taxon>
        <taxon>Hyphomicrobiales</taxon>
        <taxon>Reyranellaceae</taxon>
        <taxon>Reyranella</taxon>
    </lineage>
</organism>
<evidence type="ECO:0000256" key="2">
    <source>
        <dbReference type="ARBA" id="ARBA00007069"/>
    </source>
</evidence>
<evidence type="ECO:0000256" key="8">
    <source>
        <dbReference type="RuleBase" id="RU363032"/>
    </source>
</evidence>
<evidence type="ECO:0000256" key="4">
    <source>
        <dbReference type="ARBA" id="ARBA00022475"/>
    </source>
</evidence>
<keyword evidence="3 8" id="KW-0813">Transport</keyword>
<dbReference type="PROSITE" id="PS50928">
    <property type="entry name" value="ABC_TM1"/>
    <property type="match status" value="1"/>
</dbReference>
<feature type="domain" description="ABC transmembrane type-1" evidence="9">
    <location>
        <begin position="88"/>
        <end position="300"/>
    </location>
</feature>
<dbReference type="AlphaFoldDB" id="A0A512NNZ4"/>
<accession>A0A512NNZ4</accession>
<sequence>MVAADVPQSIPTGVPEAAATAGLNSLKAVGIGVPLLYSLTFFAAPLVFLVVLGFWLVEDFQVVPALSLDNYLDIAEHMFAKSNYALAIAQSLWVALTTAFFAVLVCYPMVLAIVYVAPRSRHRLLLMLAVAPFWSSYVLRLFSWQILLANKGIVNSGLAWAGFENLQFKLLYTQIATRIGLIHYLAPILIVVLYVTVANIDRHLIQAARDLGATRWQAFRRVILPMSRTGLLVSTSFAAIVSFGDVLSGALLGGGAGASVLGSVPLFSNMIMSEYASSTNLPRTAALAMILVLVMVLMLAGGAALAERTKVDAG</sequence>
<dbReference type="SUPFAM" id="SSF161098">
    <property type="entry name" value="MetI-like"/>
    <property type="match status" value="1"/>
</dbReference>
<keyword evidence="6 8" id="KW-1133">Transmembrane helix</keyword>
<dbReference type="RefSeq" id="WP_147155989.1">
    <property type="nucleotide sequence ID" value="NZ_BKAJ01000174.1"/>
</dbReference>
<dbReference type="GO" id="GO:0005886">
    <property type="term" value="C:plasma membrane"/>
    <property type="evidence" value="ECO:0007669"/>
    <property type="project" value="UniProtKB-SubCell"/>
</dbReference>
<dbReference type="Gene3D" id="1.10.3720.10">
    <property type="entry name" value="MetI-like"/>
    <property type="match status" value="1"/>
</dbReference>
<proteinExistence type="inferred from homology"/>
<evidence type="ECO:0000259" key="9">
    <source>
        <dbReference type="PROSITE" id="PS50928"/>
    </source>
</evidence>
<feature type="transmembrane region" description="Helical" evidence="8">
    <location>
        <begin position="124"/>
        <end position="147"/>
    </location>
</feature>
<gene>
    <name evidence="10" type="ORF">RSO01_78180</name>
</gene>
<name>A0A512NNZ4_9HYPH</name>
<comment type="similarity">
    <text evidence="2">Belongs to the binding-protein-dependent transport system permease family. CysTW subfamily.</text>
</comment>
<dbReference type="Pfam" id="PF00528">
    <property type="entry name" value="BPD_transp_1"/>
    <property type="match status" value="1"/>
</dbReference>
<feature type="transmembrane region" description="Helical" evidence="8">
    <location>
        <begin position="250"/>
        <end position="272"/>
    </location>
</feature>
<dbReference type="Proteomes" id="UP000321058">
    <property type="component" value="Unassembled WGS sequence"/>
</dbReference>
<dbReference type="InterPro" id="IPR000515">
    <property type="entry name" value="MetI-like"/>
</dbReference>
<evidence type="ECO:0000313" key="10">
    <source>
        <dbReference type="EMBL" id="GEP60652.1"/>
    </source>
</evidence>
<dbReference type="EMBL" id="BKAJ01000174">
    <property type="protein sequence ID" value="GEP60652.1"/>
    <property type="molecule type" value="Genomic_DNA"/>
</dbReference>
<evidence type="ECO:0000256" key="6">
    <source>
        <dbReference type="ARBA" id="ARBA00022989"/>
    </source>
</evidence>
<keyword evidence="5 8" id="KW-0812">Transmembrane</keyword>
<feature type="transmembrane region" description="Helical" evidence="8">
    <location>
        <begin position="92"/>
        <end position="117"/>
    </location>
</feature>
<dbReference type="InterPro" id="IPR035906">
    <property type="entry name" value="MetI-like_sf"/>
</dbReference>
<keyword evidence="4" id="KW-1003">Cell membrane</keyword>
<dbReference type="OrthoDB" id="7915284at2"/>
<feature type="transmembrane region" description="Helical" evidence="8">
    <location>
        <begin position="181"/>
        <end position="201"/>
    </location>
</feature>
<reference evidence="10 11" key="1">
    <citation type="submission" date="2019-07" db="EMBL/GenBank/DDBJ databases">
        <title>Whole genome shotgun sequence of Reyranella soli NBRC 108950.</title>
        <authorList>
            <person name="Hosoyama A."/>
            <person name="Uohara A."/>
            <person name="Ohji S."/>
            <person name="Ichikawa N."/>
        </authorList>
    </citation>
    <scope>NUCLEOTIDE SEQUENCE [LARGE SCALE GENOMIC DNA]</scope>
    <source>
        <strain evidence="10 11">NBRC 108950</strain>
    </source>
</reference>
<dbReference type="PANTHER" id="PTHR42929:SF1">
    <property type="entry name" value="INNER MEMBRANE ABC TRANSPORTER PERMEASE PROTEIN YDCU-RELATED"/>
    <property type="match status" value="1"/>
</dbReference>
<comment type="subcellular location">
    <subcellularLocation>
        <location evidence="1 8">Cell membrane</location>
        <topology evidence="1 8">Multi-pass membrane protein</topology>
    </subcellularLocation>
</comment>
<dbReference type="PANTHER" id="PTHR42929">
    <property type="entry name" value="INNER MEMBRANE ABC TRANSPORTER PERMEASE PROTEIN YDCU-RELATED-RELATED"/>
    <property type="match status" value="1"/>
</dbReference>
<comment type="caution">
    <text evidence="10">The sequence shown here is derived from an EMBL/GenBank/DDBJ whole genome shotgun (WGS) entry which is preliminary data.</text>
</comment>
<dbReference type="GO" id="GO:0055085">
    <property type="term" value="P:transmembrane transport"/>
    <property type="evidence" value="ECO:0007669"/>
    <property type="project" value="InterPro"/>
</dbReference>
<evidence type="ECO:0000256" key="5">
    <source>
        <dbReference type="ARBA" id="ARBA00022692"/>
    </source>
</evidence>